<keyword evidence="7" id="KW-0963">Cytoplasm</keyword>
<dbReference type="InterPro" id="IPR018171">
    <property type="entry name" value="Pept_tRNA_hydro_CS"/>
</dbReference>
<evidence type="ECO:0000256" key="7">
    <source>
        <dbReference type="HAMAP-Rule" id="MF_00083"/>
    </source>
</evidence>
<dbReference type="EC" id="3.1.1.29" evidence="1 7"/>
<dbReference type="FunFam" id="3.40.50.1470:FF:000001">
    <property type="entry name" value="Peptidyl-tRNA hydrolase"/>
    <property type="match status" value="1"/>
</dbReference>
<gene>
    <name evidence="7" type="primary">pth</name>
    <name evidence="10" type="ordered locus">Pedsa_1699</name>
</gene>
<dbReference type="AlphaFoldDB" id="F0S7J6"/>
<comment type="subcellular location">
    <subcellularLocation>
        <location evidence="7">Cytoplasm</location>
    </subcellularLocation>
</comment>
<comment type="function">
    <text evidence="7">Catalyzes the release of premature peptidyl moieties from peptidyl-tRNA molecules trapped in stalled 50S ribosomal subunits, and thus maintains levels of free tRNAs and 50S ribosomes.</text>
</comment>
<evidence type="ECO:0000256" key="5">
    <source>
        <dbReference type="ARBA" id="ARBA00038063"/>
    </source>
</evidence>
<evidence type="ECO:0000256" key="6">
    <source>
        <dbReference type="ARBA" id="ARBA00050038"/>
    </source>
</evidence>
<dbReference type="HAMAP" id="MF_00083">
    <property type="entry name" value="Pept_tRNA_hydro_bact"/>
    <property type="match status" value="1"/>
</dbReference>
<dbReference type="GO" id="GO:0000049">
    <property type="term" value="F:tRNA binding"/>
    <property type="evidence" value="ECO:0007669"/>
    <property type="project" value="UniProtKB-UniRule"/>
</dbReference>
<evidence type="ECO:0000256" key="1">
    <source>
        <dbReference type="ARBA" id="ARBA00013260"/>
    </source>
</evidence>
<evidence type="ECO:0000313" key="11">
    <source>
        <dbReference type="Proteomes" id="UP000000310"/>
    </source>
</evidence>
<feature type="active site" description="Proton acceptor" evidence="7">
    <location>
        <position position="44"/>
    </location>
</feature>
<reference evidence="11" key="2">
    <citation type="submission" date="2011-02" db="EMBL/GenBank/DDBJ databases">
        <title>The complete genome of Pedobacter saltans DSM 12145.</title>
        <authorList>
            <consortium name="US DOE Joint Genome Institute (JGI-PGF)"/>
            <person name="Lucas S."/>
            <person name="Copeland A."/>
            <person name="Lapidus A."/>
            <person name="Bruce D."/>
            <person name="Goodwin L."/>
            <person name="Pitluck S."/>
            <person name="Kyrpides N."/>
            <person name="Mavromatis K."/>
            <person name="Pagani I."/>
            <person name="Ivanova N."/>
            <person name="Ovchinnikova G."/>
            <person name="Lu M."/>
            <person name="Detter J.C."/>
            <person name="Han C."/>
            <person name="Land M."/>
            <person name="Hauser L."/>
            <person name="Markowitz V."/>
            <person name="Cheng J.-F."/>
            <person name="Hugenholtz P."/>
            <person name="Woyke T."/>
            <person name="Wu D."/>
            <person name="Tindall B."/>
            <person name="Pomrenke H.G."/>
            <person name="Brambilla E."/>
            <person name="Klenk H.-P."/>
            <person name="Eisen J.A."/>
        </authorList>
    </citation>
    <scope>NUCLEOTIDE SEQUENCE [LARGE SCALE GENOMIC DNA]</scope>
    <source>
        <strain evidence="11">ATCC 51119 / DSM 12145 / JCM 21818 / LMG 10337 / NBRC 100064 / NCIMB 13643</strain>
    </source>
</reference>
<dbReference type="InterPro" id="IPR036416">
    <property type="entry name" value="Pept_tRNA_hydro_sf"/>
</dbReference>
<comment type="subunit">
    <text evidence="7">Monomer.</text>
</comment>
<evidence type="ECO:0000256" key="4">
    <source>
        <dbReference type="ARBA" id="ARBA00022884"/>
    </source>
</evidence>
<evidence type="ECO:0000256" key="2">
    <source>
        <dbReference type="ARBA" id="ARBA00022555"/>
    </source>
</evidence>
<dbReference type="GO" id="GO:0005737">
    <property type="term" value="C:cytoplasm"/>
    <property type="evidence" value="ECO:0007669"/>
    <property type="project" value="UniProtKB-SubCell"/>
</dbReference>
<dbReference type="PANTHER" id="PTHR17224:SF1">
    <property type="entry name" value="PEPTIDYL-TRNA HYDROLASE"/>
    <property type="match status" value="1"/>
</dbReference>
<reference evidence="10 11" key="1">
    <citation type="journal article" date="2011" name="Stand. Genomic Sci.">
        <title>Complete genome sequence of the gliding, heparinolytic Pedobacter saltans type strain (113).</title>
        <authorList>
            <person name="Liolios K."/>
            <person name="Sikorski J."/>
            <person name="Lu M."/>
            <person name="Nolan M."/>
            <person name="Lapidus A."/>
            <person name="Lucas S."/>
            <person name="Hammon N."/>
            <person name="Deshpande S."/>
            <person name="Cheng J.F."/>
            <person name="Tapia R."/>
            <person name="Han C."/>
            <person name="Goodwin L."/>
            <person name="Pitluck S."/>
            <person name="Huntemann M."/>
            <person name="Ivanova N."/>
            <person name="Pagani I."/>
            <person name="Mavromatis K."/>
            <person name="Ovchinikova G."/>
            <person name="Pati A."/>
            <person name="Chen A."/>
            <person name="Palaniappan K."/>
            <person name="Land M."/>
            <person name="Hauser L."/>
            <person name="Brambilla E.M."/>
            <person name="Kotsyurbenko O."/>
            <person name="Rohde M."/>
            <person name="Tindall B.J."/>
            <person name="Abt B."/>
            <person name="Goker M."/>
            <person name="Detter J.C."/>
            <person name="Woyke T."/>
            <person name="Bristow J."/>
            <person name="Eisen J.A."/>
            <person name="Markowitz V."/>
            <person name="Hugenholtz P."/>
            <person name="Klenk H.P."/>
            <person name="Kyrpides N.C."/>
        </authorList>
    </citation>
    <scope>NUCLEOTIDE SEQUENCE [LARGE SCALE GENOMIC DNA]</scope>
    <source>
        <strain evidence="11">ATCC 51119 / DSM 12145 / JCM 21818 / LMG 10337 / NBRC 100064 / NCIMB 13643</strain>
    </source>
</reference>
<proteinExistence type="inferred from homology"/>
<dbReference type="Proteomes" id="UP000000310">
    <property type="component" value="Chromosome"/>
</dbReference>
<feature type="binding site" evidence="7">
    <location>
        <position position="136"/>
    </location>
    <ligand>
        <name>tRNA</name>
        <dbReference type="ChEBI" id="CHEBI:17843"/>
    </ligand>
</feature>
<feature type="site" description="Discriminates between blocked and unblocked aminoacyl-tRNA" evidence="7">
    <location>
        <position position="34"/>
    </location>
</feature>
<dbReference type="GO" id="GO:0004045">
    <property type="term" value="F:peptidyl-tRNA hydrolase activity"/>
    <property type="evidence" value="ECO:0007669"/>
    <property type="project" value="UniProtKB-UniRule"/>
</dbReference>
<dbReference type="PANTHER" id="PTHR17224">
    <property type="entry name" value="PEPTIDYL-TRNA HYDROLASE"/>
    <property type="match status" value="1"/>
</dbReference>
<dbReference type="CDD" id="cd00462">
    <property type="entry name" value="PTH"/>
    <property type="match status" value="1"/>
</dbReference>
<keyword evidence="4 7" id="KW-0694">RNA-binding</keyword>
<dbReference type="STRING" id="762903.Pedsa_1699"/>
<evidence type="ECO:0000256" key="3">
    <source>
        <dbReference type="ARBA" id="ARBA00022801"/>
    </source>
</evidence>
<accession>F0S7J6</accession>
<dbReference type="Pfam" id="PF01195">
    <property type="entry name" value="Pept_tRNA_hydro"/>
    <property type="match status" value="1"/>
</dbReference>
<evidence type="ECO:0000256" key="8">
    <source>
        <dbReference type="RuleBase" id="RU000673"/>
    </source>
</evidence>
<dbReference type="GO" id="GO:0072344">
    <property type="term" value="P:rescue of stalled ribosome"/>
    <property type="evidence" value="ECO:0007669"/>
    <property type="project" value="UniProtKB-UniRule"/>
</dbReference>
<feature type="binding site" evidence="7">
    <location>
        <position position="90"/>
    </location>
    <ligand>
        <name>tRNA</name>
        <dbReference type="ChEBI" id="CHEBI:17843"/>
    </ligand>
</feature>
<name>F0S7J6_PSESL</name>
<dbReference type="Gene3D" id="3.40.50.1470">
    <property type="entry name" value="Peptidyl-tRNA hydrolase"/>
    <property type="match status" value="1"/>
</dbReference>
<dbReference type="GO" id="GO:0006515">
    <property type="term" value="P:protein quality control for misfolded or incompletely synthesized proteins"/>
    <property type="evidence" value="ECO:0007669"/>
    <property type="project" value="UniProtKB-UniRule"/>
</dbReference>
<dbReference type="HOGENOM" id="CLU_062456_4_1_10"/>
<feature type="site" description="Stabilizes the basic form of H active site to accept a proton" evidence="7">
    <location>
        <position position="115"/>
    </location>
</feature>
<keyword evidence="2 7" id="KW-0820">tRNA-binding</keyword>
<dbReference type="PROSITE" id="PS01195">
    <property type="entry name" value="PEPT_TRNA_HYDROL_1"/>
    <property type="match status" value="1"/>
</dbReference>
<keyword evidence="11" id="KW-1185">Reference proteome</keyword>
<keyword evidence="3 7" id="KW-0378">Hydrolase</keyword>
<evidence type="ECO:0000313" key="10">
    <source>
        <dbReference type="EMBL" id="ADY52256.1"/>
    </source>
</evidence>
<dbReference type="KEGG" id="psn:Pedsa_1699"/>
<sequence length="215" mass="24382">MLNFLKKLFSTNESLSAEDNSDNTMKYLIVGLGNIGPEYADNRHNIGFMIVDELAKQEGVKFSMSRHAYHTEFSYKGRNIHLIKPTTFMNLSGKALVHWMRELKVAQENVLVLVDDLAIPFGSIKIKPKGSSAGHNGLKNIEQLLGNSNYSRLRFGVSDNFPKGRQVDYVLSGFDRDELPYLQELIDRSIAMIKAFCTIGVELTMTNFNNWKVEK</sequence>
<dbReference type="EMBL" id="CP002545">
    <property type="protein sequence ID" value="ADY52256.1"/>
    <property type="molecule type" value="Genomic_DNA"/>
</dbReference>
<comment type="similarity">
    <text evidence="5 7 9">Belongs to the PTH family.</text>
</comment>
<dbReference type="InterPro" id="IPR001328">
    <property type="entry name" value="Pept_tRNA_hydro"/>
</dbReference>
<feature type="binding site" evidence="7">
    <location>
        <position position="39"/>
    </location>
    <ligand>
        <name>tRNA</name>
        <dbReference type="ChEBI" id="CHEBI:17843"/>
    </ligand>
</feature>
<comment type="catalytic activity">
    <reaction evidence="7 8">
        <text>an N-acyl-L-alpha-aminoacyl-tRNA + H2O = an N-acyl-L-amino acid + a tRNA + H(+)</text>
        <dbReference type="Rhea" id="RHEA:54448"/>
        <dbReference type="Rhea" id="RHEA-COMP:10123"/>
        <dbReference type="Rhea" id="RHEA-COMP:13883"/>
        <dbReference type="ChEBI" id="CHEBI:15377"/>
        <dbReference type="ChEBI" id="CHEBI:15378"/>
        <dbReference type="ChEBI" id="CHEBI:59874"/>
        <dbReference type="ChEBI" id="CHEBI:78442"/>
        <dbReference type="ChEBI" id="CHEBI:138191"/>
        <dbReference type="EC" id="3.1.1.29"/>
    </reaction>
</comment>
<evidence type="ECO:0000256" key="9">
    <source>
        <dbReference type="RuleBase" id="RU004320"/>
    </source>
</evidence>
<comment type="function">
    <text evidence="7">Hydrolyzes ribosome-free peptidyl-tRNAs (with 1 or more amino acids incorporated), which drop off the ribosome during protein synthesis, or as a result of ribosome stalling.</text>
</comment>
<organism evidence="10 11">
    <name type="scientific">Pseudopedobacter saltans (strain ATCC 51119 / DSM 12145 / JCM 21818 / CCUG 39354 / LMG 10337 / NBRC 100064 / NCIMB 13643)</name>
    <name type="common">Pedobacter saltans</name>
    <dbReference type="NCBI Taxonomy" id="762903"/>
    <lineage>
        <taxon>Bacteria</taxon>
        <taxon>Pseudomonadati</taxon>
        <taxon>Bacteroidota</taxon>
        <taxon>Sphingobacteriia</taxon>
        <taxon>Sphingobacteriales</taxon>
        <taxon>Sphingobacteriaceae</taxon>
        <taxon>Pseudopedobacter</taxon>
    </lineage>
</organism>
<dbReference type="SUPFAM" id="SSF53178">
    <property type="entry name" value="Peptidyl-tRNA hydrolase-like"/>
    <property type="match status" value="1"/>
</dbReference>
<feature type="binding site" evidence="7">
    <location>
        <position position="88"/>
    </location>
    <ligand>
        <name>tRNA</name>
        <dbReference type="ChEBI" id="CHEBI:17843"/>
    </ligand>
</feature>
<dbReference type="eggNOG" id="COG0193">
    <property type="taxonomic scope" value="Bacteria"/>
</dbReference>
<dbReference type="NCBIfam" id="TIGR00447">
    <property type="entry name" value="pth"/>
    <property type="match status" value="1"/>
</dbReference>
<protein>
    <recommendedName>
        <fullName evidence="6 7">Peptidyl-tRNA hydrolase</fullName>
        <shortName evidence="7">Pth</shortName>
        <ecNumber evidence="1 7">3.1.1.29</ecNumber>
    </recommendedName>
</protein>
<dbReference type="PROSITE" id="PS01196">
    <property type="entry name" value="PEPT_TRNA_HYDROL_2"/>
    <property type="match status" value="1"/>
</dbReference>